<comment type="caution">
    <text evidence="1">The sequence shown here is derived from an EMBL/GenBank/DDBJ whole genome shotgun (WGS) entry which is preliminary data.</text>
</comment>
<gene>
    <name evidence="1" type="ORF">ACFP90_21725</name>
</gene>
<dbReference type="Proteomes" id="UP001596317">
    <property type="component" value="Unassembled WGS sequence"/>
</dbReference>
<evidence type="ECO:0000313" key="1">
    <source>
        <dbReference type="EMBL" id="MFC6662674.1"/>
    </source>
</evidence>
<organism evidence="1 2">
    <name type="scientific">Deinococcus multiflagellatus</name>
    <dbReference type="NCBI Taxonomy" id="1656887"/>
    <lineage>
        <taxon>Bacteria</taxon>
        <taxon>Thermotogati</taxon>
        <taxon>Deinococcota</taxon>
        <taxon>Deinococci</taxon>
        <taxon>Deinococcales</taxon>
        <taxon>Deinococcaceae</taxon>
        <taxon>Deinococcus</taxon>
    </lineage>
</organism>
<accession>A0ABW1ZSE1</accession>
<sequence>MAFGIVGDTLKGVLSGLSATDRAALAVTGQAAEAEAAQRPEEARAGVQRAAQSLARAQDLLRQAERLWLEAGELRLHAAVNYTTAADQHPSVAHSHWPAAAAEYGLDPSPPVAEAGCAERLVHLAALPHPDRAAKVLMDGLELERTEVRRLRYAGRVWLVRPEEGA</sequence>
<evidence type="ECO:0000313" key="2">
    <source>
        <dbReference type="Proteomes" id="UP001596317"/>
    </source>
</evidence>
<name>A0ABW1ZSE1_9DEIO</name>
<reference evidence="2" key="1">
    <citation type="journal article" date="2019" name="Int. J. Syst. Evol. Microbiol.">
        <title>The Global Catalogue of Microorganisms (GCM) 10K type strain sequencing project: providing services to taxonomists for standard genome sequencing and annotation.</title>
        <authorList>
            <consortium name="The Broad Institute Genomics Platform"/>
            <consortium name="The Broad Institute Genome Sequencing Center for Infectious Disease"/>
            <person name="Wu L."/>
            <person name="Ma J."/>
        </authorList>
    </citation>
    <scope>NUCLEOTIDE SEQUENCE [LARGE SCALE GENOMIC DNA]</scope>
    <source>
        <strain evidence="2">CCUG 63830</strain>
    </source>
</reference>
<dbReference type="RefSeq" id="WP_380058644.1">
    <property type="nucleotide sequence ID" value="NZ_JBHSWB010000002.1"/>
</dbReference>
<keyword evidence="2" id="KW-1185">Reference proteome</keyword>
<protein>
    <submittedName>
        <fullName evidence="1">Uncharacterized protein</fullName>
    </submittedName>
</protein>
<proteinExistence type="predicted"/>
<dbReference type="EMBL" id="JBHSWB010000002">
    <property type="protein sequence ID" value="MFC6662674.1"/>
    <property type="molecule type" value="Genomic_DNA"/>
</dbReference>